<evidence type="ECO:0000313" key="5">
    <source>
        <dbReference type="EMBL" id="BDD07877.1"/>
    </source>
</evidence>
<dbReference type="PIRSF" id="PIRSF019345">
    <property type="entry name" value="ScpB"/>
    <property type="match status" value="1"/>
</dbReference>
<proteinExistence type="predicted"/>
<keyword evidence="1" id="KW-0963">Cytoplasm</keyword>
<keyword evidence="2" id="KW-0132">Cell division</keyword>
<evidence type="ECO:0000256" key="2">
    <source>
        <dbReference type="ARBA" id="ARBA00022618"/>
    </source>
</evidence>
<keyword evidence="4" id="KW-0131">Cell cycle</keyword>
<keyword evidence="6" id="KW-1185">Reference proteome</keyword>
<dbReference type="Pfam" id="PF04079">
    <property type="entry name" value="SMC_ScpB"/>
    <property type="match status" value="1"/>
</dbReference>
<evidence type="ECO:0000256" key="3">
    <source>
        <dbReference type="ARBA" id="ARBA00022829"/>
    </source>
</evidence>
<evidence type="ECO:0000313" key="6">
    <source>
        <dbReference type="Proteomes" id="UP001348817"/>
    </source>
</evidence>
<dbReference type="NCBIfam" id="TIGR00281">
    <property type="entry name" value="SMC-Scp complex subunit ScpB"/>
    <property type="match status" value="1"/>
</dbReference>
<dbReference type="GO" id="GO:0051301">
    <property type="term" value="P:cell division"/>
    <property type="evidence" value="ECO:0007669"/>
    <property type="project" value="UniProtKB-KW"/>
</dbReference>
<sequence>MRLSGFFYICLGPSLKRVKAPEKIDTYVEALIFCASSPISPKDIQKCLEEAFESDVDFSSVKKSARRVKKRYDEGPQPFTIAEVAGGYEFRTKPAYAHVVNVLTKQRSQRRLSPSAIETLSIIAYKQPVTKADIERVRGVNSDYSVRTLLEKGLVEIKGKSEALGRPLLYGTSPAFMEYFGINSIKDLPALKDISPDNDNEVGEKVDS</sequence>
<dbReference type="InterPro" id="IPR005234">
    <property type="entry name" value="ScpB_csome_segregation"/>
</dbReference>
<dbReference type="PANTHER" id="PTHR34298">
    <property type="entry name" value="SEGREGATION AND CONDENSATION PROTEIN B"/>
    <property type="match status" value="1"/>
</dbReference>
<dbReference type="Gene3D" id="1.10.10.10">
    <property type="entry name" value="Winged helix-like DNA-binding domain superfamily/Winged helix DNA-binding domain"/>
    <property type="match status" value="2"/>
</dbReference>
<dbReference type="AlphaFoldDB" id="A0AAU9CLW6"/>
<protein>
    <submittedName>
        <fullName evidence="5">Segregation and condensation protein B</fullName>
    </submittedName>
</protein>
<organism evidence="5 6">
    <name type="scientific">Fulvitalea axinellae</name>
    <dbReference type="NCBI Taxonomy" id="1182444"/>
    <lineage>
        <taxon>Bacteria</taxon>
        <taxon>Pseudomonadati</taxon>
        <taxon>Bacteroidota</taxon>
        <taxon>Cytophagia</taxon>
        <taxon>Cytophagales</taxon>
        <taxon>Persicobacteraceae</taxon>
        <taxon>Fulvitalea</taxon>
    </lineage>
</organism>
<accession>A0AAU9CLW6</accession>
<dbReference type="Proteomes" id="UP001348817">
    <property type="component" value="Chromosome"/>
</dbReference>
<name>A0AAU9CLW6_9BACT</name>
<reference evidence="5 6" key="1">
    <citation type="submission" date="2021-12" db="EMBL/GenBank/DDBJ databases">
        <title>Genome sequencing of bacteria with rrn-lacking chromosome and rrn-plasmid.</title>
        <authorList>
            <person name="Anda M."/>
            <person name="Iwasaki W."/>
        </authorList>
    </citation>
    <scope>NUCLEOTIDE SEQUENCE [LARGE SCALE GENOMIC DNA]</scope>
    <source>
        <strain evidence="5 6">DSM 100852</strain>
    </source>
</reference>
<evidence type="ECO:0000256" key="1">
    <source>
        <dbReference type="ARBA" id="ARBA00022490"/>
    </source>
</evidence>
<dbReference type="InterPro" id="IPR036388">
    <property type="entry name" value="WH-like_DNA-bd_sf"/>
</dbReference>
<dbReference type="KEGG" id="fax:FUAX_03090"/>
<dbReference type="InterPro" id="IPR036390">
    <property type="entry name" value="WH_DNA-bd_sf"/>
</dbReference>
<dbReference type="SUPFAM" id="SSF46785">
    <property type="entry name" value="Winged helix' DNA-binding domain"/>
    <property type="match status" value="2"/>
</dbReference>
<dbReference type="EMBL" id="AP025314">
    <property type="protein sequence ID" value="BDD07877.1"/>
    <property type="molecule type" value="Genomic_DNA"/>
</dbReference>
<evidence type="ECO:0000256" key="4">
    <source>
        <dbReference type="ARBA" id="ARBA00023306"/>
    </source>
</evidence>
<dbReference type="GO" id="GO:0051304">
    <property type="term" value="P:chromosome separation"/>
    <property type="evidence" value="ECO:0007669"/>
    <property type="project" value="InterPro"/>
</dbReference>
<gene>
    <name evidence="5" type="primary">scpB</name>
    <name evidence="5" type="ORF">FUAX_03090</name>
</gene>
<dbReference type="PANTHER" id="PTHR34298:SF2">
    <property type="entry name" value="SEGREGATION AND CONDENSATION PROTEIN B"/>
    <property type="match status" value="1"/>
</dbReference>
<keyword evidence="3" id="KW-0159">Chromosome partition</keyword>